<feature type="transmembrane region" description="Helical" evidence="1">
    <location>
        <begin position="120"/>
        <end position="142"/>
    </location>
</feature>
<dbReference type="GO" id="GO:0140359">
    <property type="term" value="F:ABC-type transporter activity"/>
    <property type="evidence" value="ECO:0007669"/>
    <property type="project" value="InterPro"/>
</dbReference>
<reference evidence="3" key="1">
    <citation type="submission" date="2016-10" db="EMBL/GenBank/DDBJ databases">
        <authorList>
            <person name="Varghese N."/>
            <person name="Submissions S."/>
        </authorList>
    </citation>
    <scope>NUCLEOTIDE SEQUENCE [LARGE SCALE GENOMIC DNA]</scope>
    <source>
        <strain evidence="3">IBRC-M 10043</strain>
    </source>
</reference>
<dbReference type="PANTHER" id="PTHR43471">
    <property type="entry name" value="ABC TRANSPORTER PERMEASE"/>
    <property type="match status" value="1"/>
</dbReference>
<dbReference type="OrthoDB" id="86287at2157"/>
<feature type="transmembrane region" description="Helical" evidence="1">
    <location>
        <begin position="148"/>
        <end position="171"/>
    </location>
</feature>
<dbReference type="Pfam" id="PF12679">
    <property type="entry name" value="ABC2_membrane_2"/>
    <property type="match status" value="1"/>
</dbReference>
<feature type="transmembrane region" description="Helical" evidence="1">
    <location>
        <begin position="183"/>
        <end position="209"/>
    </location>
</feature>
<feature type="transmembrane region" description="Helical" evidence="1">
    <location>
        <begin position="276"/>
        <end position="297"/>
    </location>
</feature>
<organism evidence="2 3">
    <name type="scientific">Halorientalis persicus</name>
    <dbReference type="NCBI Taxonomy" id="1367881"/>
    <lineage>
        <taxon>Archaea</taxon>
        <taxon>Methanobacteriati</taxon>
        <taxon>Methanobacteriota</taxon>
        <taxon>Stenosarchaea group</taxon>
        <taxon>Halobacteria</taxon>
        <taxon>Halobacteriales</taxon>
        <taxon>Haloarculaceae</taxon>
        <taxon>Halorientalis</taxon>
    </lineage>
</organism>
<evidence type="ECO:0000256" key="1">
    <source>
        <dbReference type="SAM" id="Phobius"/>
    </source>
</evidence>
<keyword evidence="1" id="KW-0472">Membrane</keyword>
<gene>
    <name evidence="2" type="ORF">SAMN05216388_100297</name>
</gene>
<evidence type="ECO:0000313" key="2">
    <source>
        <dbReference type="EMBL" id="SEN22501.1"/>
    </source>
</evidence>
<protein>
    <submittedName>
        <fullName evidence="2">ABC-2 type transport system permease protein</fullName>
    </submittedName>
</protein>
<name>A0A1H8ESE0_9EURY</name>
<evidence type="ECO:0000313" key="3">
    <source>
        <dbReference type="Proteomes" id="UP000198775"/>
    </source>
</evidence>
<dbReference type="Proteomes" id="UP000198775">
    <property type="component" value="Unassembled WGS sequence"/>
</dbReference>
<sequence length="303" mass="32349">MKDHQLAVMARKDFDDAIRSKVLWILTAAFVLFMGTLIYIVTRGANIPAGLTAGEWRILVSRVLSSLVPWISHIVAILALIGGYTSIVDERRSGSIKLLLGQPFERAEILVGKMVGRSGVIAVSSLAGFAAIAAGIVLFLGVPPIVDLSWRLIGLFVLTAMLGGVYTVIAVSVSGLSSTRNRALMSIVSIFFVCQLAWTGVTSFVYSFFGSVSGNAPDLYLFLTYLTPGAAYTRLTALVTFSPPVPPAPHPSLMQDGVTGRALQAQQSGSFLLSEYTAFLILLAWVVLAGALAYSVFRDADLG</sequence>
<proteinExistence type="predicted"/>
<feature type="transmembrane region" description="Helical" evidence="1">
    <location>
        <begin position="21"/>
        <end position="41"/>
    </location>
</feature>
<dbReference type="AlphaFoldDB" id="A0A1H8ESE0"/>
<feature type="transmembrane region" description="Helical" evidence="1">
    <location>
        <begin position="67"/>
        <end position="87"/>
    </location>
</feature>
<keyword evidence="3" id="KW-1185">Reference proteome</keyword>
<dbReference type="EMBL" id="FOCX01000002">
    <property type="protein sequence ID" value="SEN22501.1"/>
    <property type="molecule type" value="Genomic_DNA"/>
</dbReference>
<accession>A0A1H8ESE0</accession>
<keyword evidence="1" id="KW-0812">Transmembrane</keyword>
<keyword evidence="1" id="KW-1133">Transmembrane helix</keyword>
<dbReference type="RefSeq" id="WP_092657314.1">
    <property type="nucleotide sequence ID" value="NZ_FOCX01000002.1"/>
</dbReference>
<dbReference type="GO" id="GO:0005886">
    <property type="term" value="C:plasma membrane"/>
    <property type="evidence" value="ECO:0007669"/>
    <property type="project" value="UniProtKB-SubCell"/>
</dbReference>